<sequence>MSEFKGVCIDCGSPELYSNSEIRQPRMCVDCYAAMIGFARVGGSFVDSDTLGDDFPIENHISPNCKVTEVHINEAYKLNRLG</sequence>
<evidence type="ECO:0000313" key="1">
    <source>
        <dbReference type="EMBL" id="KQE09735.1"/>
    </source>
</evidence>
<proteinExistence type="predicted"/>
<organism evidence="1 2">
    <name type="scientific">Acinetobacter baumannii</name>
    <dbReference type="NCBI Taxonomy" id="470"/>
    <lineage>
        <taxon>Bacteria</taxon>
        <taxon>Pseudomonadati</taxon>
        <taxon>Pseudomonadota</taxon>
        <taxon>Gammaproteobacteria</taxon>
        <taxon>Moraxellales</taxon>
        <taxon>Moraxellaceae</taxon>
        <taxon>Acinetobacter</taxon>
        <taxon>Acinetobacter calcoaceticus/baumannii complex</taxon>
    </lineage>
</organism>
<dbReference type="EMBL" id="LLGC01000075">
    <property type="protein sequence ID" value="KQE09735.1"/>
    <property type="molecule type" value="Genomic_DNA"/>
</dbReference>
<gene>
    <name evidence="1" type="ORF">APD33_00720</name>
</gene>
<reference evidence="1 2" key="1">
    <citation type="submission" date="2015-10" db="EMBL/GenBank/DDBJ databases">
        <title>The utility of whole genome sequencing in characterizing Acinetobacter epidemiology and analyzing hospital outbreaks.</title>
        <authorList>
            <person name="Ozer E.A."/>
            <person name="Fitzpatrick M.A."/>
            <person name="Hauser A.R."/>
        </authorList>
    </citation>
    <scope>NUCLEOTIDE SEQUENCE [LARGE SCALE GENOMIC DNA]</scope>
    <source>
        <strain evidence="1 2">ABBL072</strain>
    </source>
</reference>
<dbReference type="Proteomes" id="UP000051449">
    <property type="component" value="Unassembled WGS sequence"/>
</dbReference>
<dbReference type="RefSeq" id="WP_031975130.1">
    <property type="nucleotide sequence ID" value="NZ_CP026711.1"/>
</dbReference>
<comment type="caution">
    <text evidence="1">The sequence shown here is derived from an EMBL/GenBank/DDBJ whole genome shotgun (WGS) entry which is preliminary data.</text>
</comment>
<accession>A0AAP1FDF5</accession>
<dbReference type="AlphaFoldDB" id="A0AAP1FDF5"/>
<protein>
    <submittedName>
        <fullName evidence="1">Uncharacterized protein</fullName>
    </submittedName>
</protein>
<evidence type="ECO:0000313" key="2">
    <source>
        <dbReference type="Proteomes" id="UP000051449"/>
    </source>
</evidence>
<name>A0AAP1FDF5_ACIBA</name>